<evidence type="ECO:0000313" key="2">
    <source>
        <dbReference type="Proteomes" id="UP000277580"/>
    </source>
</evidence>
<gene>
    <name evidence="1" type="ORF">P167DRAFT_579578</name>
</gene>
<dbReference type="AlphaFoldDB" id="A0A3N4K9B6"/>
<protein>
    <submittedName>
        <fullName evidence="1">Uncharacterized protein</fullName>
    </submittedName>
</protein>
<evidence type="ECO:0000313" key="1">
    <source>
        <dbReference type="EMBL" id="RPB07124.1"/>
    </source>
</evidence>
<proteinExistence type="predicted"/>
<keyword evidence="2" id="KW-1185">Reference proteome</keyword>
<sequence length="93" mass="11047">MADSLNMEKFEFERFKAERLQVEEWEAARFVLEKIESERIEFECIGITEEENEENMPIPRNSKCNGVYGRRNYSAKEYNRGKDVTIGIRDYGL</sequence>
<organism evidence="1 2">
    <name type="scientific">Morchella conica CCBAS932</name>
    <dbReference type="NCBI Taxonomy" id="1392247"/>
    <lineage>
        <taxon>Eukaryota</taxon>
        <taxon>Fungi</taxon>
        <taxon>Dikarya</taxon>
        <taxon>Ascomycota</taxon>
        <taxon>Pezizomycotina</taxon>
        <taxon>Pezizomycetes</taxon>
        <taxon>Pezizales</taxon>
        <taxon>Morchellaceae</taxon>
        <taxon>Morchella</taxon>
    </lineage>
</organism>
<accession>A0A3N4K9B6</accession>
<reference evidence="1 2" key="1">
    <citation type="journal article" date="2018" name="Nat. Ecol. Evol.">
        <title>Pezizomycetes genomes reveal the molecular basis of ectomycorrhizal truffle lifestyle.</title>
        <authorList>
            <person name="Murat C."/>
            <person name="Payen T."/>
            <person name="Noel B."/>
            <person name="Kuo A."/>
            <person name="Morin E."/>
            <person name="Chen J."/>
            <person name="Kohler A."/>
            <person name="Krizsan K."/>
            <person name="Balestrini R."/>
            <person name="Da Silva C."/>
            <person name="Montanini B."/>
            <person name="Hainaut M."/>
            <person name="Levati E."/>
            <person name="Barry K.W."/>
            <person name="Belfiori B."/>
            <person name="Cichocki N."/>
            <person name="Clum A."/>
            <person name="Dockter R.B."/>
            <person name="Fauchery L."/>
            <person name="Guy J."/>
            <person name="Iotti M."/>
            <person name="Le Tacon F."/>
            <person name="Lindquist E.A."/>
            <person name="Lipzen A."/>
            <person name="Malagnac F."/>
            <person name="Mello A."/>
            <person name="Molinier V."/>
            <person name="Miyauchi S."/>
            <person name="Poulain J."/>
            <person name="Riccioni C."/>
            <person name="Rubini A."/>
            <person name="Sitrit Y."/>
            <person name="Splivallo R."/>
            <person name="Traeger S."/>
            <person name="Wang M."/>
            <person name="Zifcakova L."/>
            <person name="Wipf D."/>
            <person name="Zambonelli A."/>
            <person name="Paolocci F."/>
            <person name="Nowrousian M."/>
            <person name="Ottonello S."/>
            <person name="Baldrian P."/>
            <person name="Spatafora J.W."/>
            <person name="Henrissat B."/>
            <person name="Nagy L.G."/>
            <person name="Aury J.M."/>
            <person name="Wincker P."/>
            <person name="Grigoriev I.V."/>
            <person name="Bonfante P."/>
            <person name="Martin F.M."/>
        </authorList>
    </citation>
    <scope>NUCLEOTIDE SEQUENCE [LARGE SCALE GENOMIC DNA]</scope>
    <source>
        <strain evidence="1 2">CCBAS932</strain>
    </source>
</reference>
<dbReference type="InParanoid" id="A0A3N4K9B6"/>
<dbReference type="EMBL" id="ML119194">
    <property type="protein sequence ID" value="RPB07124.1"/>
    <property type="molecule type" value="Genomic_DNA"/>
</dbReference>
<name>A0A3N4K9B6_9PEZI</name>
<dbReference type="Proteomes" id="UP000277580">
    <property type="component" value="Unassembled WGS sequence"/>
</dbReference>